<gene>
    <name evidence="2" type="ORF">Adt_17475</name>
</gene>
<dbReference type="Proteomes" id="UP001604336">
    <property type="component" value="Unassembled WGS sequence"/>
</dbReference>
<reference evidence="3" key="1">
    <citation type="submission" date="2024-07" db="EMBL/GenBank/DDBJ databases">
        <title>Two chromosome-level genome assemblies of Korean endemic species Abeliophyllum distichum and Forsythia ovata (Oleaceae).</title>
        <authorList>
            <person name="Jang H."/>
        </authorList>
    </citation>
    <scope>NUCLEOTIDE SEQUENCE [LARGE SCALE GENOMIC DNA]</scope>
</reference>
<dbReference type="AlphaFoldDB" id="A0ABD1TGK0"/>
<dbReference type="EMBL" id="JBFOLK010000005">
    <property type="protein sequence ID" value="KAL2511875.1"/>
    <property type="molecule type" value="Genomic_DNA"/>
</dbReference>
<feature type="region of interest" description="Disordered" evidence="1">
    <location>
        <begin position="84"/>
        <end position="104"/>
    </location>
</feature>
<keyword evidence="3" id="KW-1185">Reference proteome</keyword>
<sequence>MGLGYGTRDRNQYFPRIEGPLLQFTREDRTSPSSFRGGHVLQISIFDSFVNLLDPPSHGMAYGYFPMFGNHQESLYWPENRSSRLRGGAVREKKREKKRGSSAAVPAGWRRLFDFVKVTVAVEI</sequence>
<name>A0ABD1TGK0_9LAMI</name>
<proteinExistence type="predicted"/>
<accession>A0ABD1TGK0</accession>
<evidence type="ECO:0000256" key="1">
    <source>
        <dbReference type="SAM" id="MobiDB-lite"/>
    </source>
</evidence>
<protein>
    <submittedName>
        <fullName evidence="2">Uncharacterized protein</fullName>
    </submittedName>
</protein>
<evidence type="ECO:0000313" key="2">
    <source>
        <dbReference type="EMBL" id="KAL2511875.1"/>
    </source>
</evidence>
<comment type="caution">
    <text evidence="2">The sequence shown here is derived from an EMBL/GenBank/DDBJ whole genome shotgun (WGS) entry which is preliminary data.</text>
</comment>
<evidence type="ECO:0000313" key="3">
    <source>
        <dbReference type="Proteomes" id="UP001604336"/>
    </source>
</evidence>
<organism evidence="2 3">
    <name type="scientific">Abeliophyllum distichum</name>
    <dbReference type="NCBI Taxonomy" id="126358"/>
    <lineage>
        <taxon>Eukaryota</taxon>
        <taxon>Viridiplantae</taxon>
        <taxon>Streptophyta</taxon>
        <taxon>Embryophyta</taxon>
        <taxon>Tracheophyta</taxon>
        <taxon>Spermatophyta</taxon>
        <taxon>Magnoliopsida</taxon>
        <taxon>eudicotyledons</taxon>
        <taxon>Gunneridae</taxon>
        <taxon>Pentapetalae</taxon>
        <taxon>asterids</taxon>
        <taxon>lamiids</taxon>
        <taxon>Lamiales</taxon>
        <taxon>Oleaceae</taxon>
        <taxon>Forsythieae</taxon>
        <taxon>Abeliophyllum</taxon>
    </lineage>
</organism>